<dbReference type="PANTHER" id="PTHR10625:SF36">
    <property type="entry name" value="HISTONE DEACETYLASE 3"/>
    <property type="match status" value="1"/>
</dbReference>
<dbReference type="InterPro" id="IPR023801">
    <property type="entry name" value="His_deacetylse_dom"/>
</dbReference>
<feature type="compositionally biased region" description="Polar residues" evidence="9">
    <location>
        <begin position="521"/>
        <end position="533"/>
    </location>
</feature>
<dbReference type="InterPro" id="IPR000286">
    <property type="entry name" value="HDACs"/>
</dbReference>
<keyword evidence="7" id="KW-0539">Nucleus</keyword>
<dbReference type="EMBL" id="SSOP01000011">
    <property type="protein sequence ID" value="KAB5595197.1"/>
    <property type="molecule type" value="Genomic_DNA"/>
</dbReference>
<dbReference type="EC" id="3.5.1.98" evidence="2"/>
<dbReference type="InterPro" id="IPR037138">
    <property type="entry name" value="His_deacetylse_dom_sf"/>
</dbReference>
<evidence type="ECO:0000256" key="2">
    <source>
        <dbReference type="ARBA" id="ARBA00012111"/>
    </source>
</evidence>
<dbReference type="GO" id="GO:0034967">
    <property type="term" value="C:Set3 complex"/>
    <property type="evidence" value="ECO:0007669"/>
    <property type="project" value="UniProtKB-ARBA"/>
</dbReference>
<evidence type="ECO:0000259" key="10">
    <source>
        <dbReference type="Pfam" id="PF00850"/>
    </source>
</evidence>
<dbReference type="GO" id="GO:0070210">
    <property type="term" value="C:Rpd3L-Expanded complex"/>
    <property type="evidence" value="ECO:0007669"/>
    <property type="project" value="TreeGrafter"/>
</dbReference>
<dbReference type="InterPro" id="IPR023696">
    <property type="entry name" value="Ureohydrolase_dom_sf"/>
</dbReference>
<dbReference type="Pfam" id="PF00850">
    <property type="entry name" value="Hist_deacetyl"/>
    <property type="match status" value="1"/>
</dbReference>
<gene>
    <name evidence="11" type="ORF">CTheo_1275</name>
</gene>
<feature type="region of interest" description="Disordered" evidence="9">
    <location>
        <begin position="1"/>
        <end position="25"/>
    </location>
</feature>
<feature type="compositionally biased region" description="Acidic residues" evidence="9">
    <location>
        <begin position="414"/>
        <end position="437"/>
    </location>
</feature>
<protein>
    <recommendedName>
        <fullName evidence="2">histone deacetylase</fullName>
        <ecNumber evidence="2">3.5.1.98</ecNumber>
    </recommendedName>
</protein>
<evidence type="ECO:0000256" key="4">
    <source>
        <dbReference type="ARBA" id="ARBA00022853"/>
    </source>
</evidence>
<name>A0A5N5QVH6_9AGAM</name>
<organism evidence="11 12">
    <name type="scientific">Ceratobasidium theobromae</name>
    <dbReference type="NCBI Taxonomy" id="1582974"/>
    <lineage>
        <taxon>Eukaryota</taxon>
        <taxon>Fungi</taxon>
        <taxon>Dikarya</taxon>
        <taxon>Basidiomycota</taxon>
        <taxon>Agaricomycotina</taxon>
        <taxon>Agaricomycetes</taxon>
        <taxon>Cantharellales</taxon>
        <taxon>Ceratobasidiaceae</taxon>
        <taxon>Ceratobasidium</taxon>
    </lineage>
</organism>
<comment type="subcellular location">
    <subcellularLocation>
        <location evidence="1">Nucleus</location>
    </subcellularLocation>
</comment>
<dbReference type="PRINTS" id="PR01271">
    <property type="entry name" value="HISDACETLASE"/>
</dbReference>
<keyword evidence="4" id="KW-0156">Chromatin regulator</keyword>
<evidence type="ECO:0000313" key="11">
    <source>
        <dbReference type="EMBL" id="KAB5595197.1"/>
    </source>
</evidence>
<sequence>MSPTFSSRGQFDVPDEAGTSTPETARVQSHYKPIVSYYFPKGVGEYHFGERHPMKPHRLTLMNTLVMGYGLHKYMDHLINPRPATVDELELYHDQDYVEFLSRVMPGASAKELSDFNFGDDCPIFDGMFNFFKQYTGASLAAARKLSQGTTDIAINWSGGLHHAKKREASGFCYINDIVIAILELLRVYPRVLYIDIDIHHGDGVELAFWHTNRVMTVSFHKYTGDFFPGTGKLDDNGTGLGRHFALNVPLSDGIDDTSYVELFKFVMERTIAAFSPSAIVLQCGADSLGCDRLGAFNLSTRAHGECVKYIKSFNIPLLALGGGGYTIHNVARCWTNETSILLGVEVSDMLPDTPYNAFFKPDYKLHPQIVRKVENMNTPRSLQNLRIAISEKLRYLNGAPSVQMQEIPPDLEGLLEDNDDEDEMDEDVTGDVDDQEGPSGRVASGSADDVDERRPPISRQDTETPTVQELEARIEDQAKIDLQLEQMGQTTAGFEDETGLDTGLSEESLSDVDSEADFGASTSKDPNRNPNQ</sequence>
<dbReference type="PANTHER" id="PTHR10625">
    <property type="entry name" value="HISTONE DEACETYLASE HDAC1-RELATED"/>
    <property type="match status" value="1"/>
</dbReference>
<dbReference type="OrthoDB" id="1918432at2759"/>
<evidence type="ECO:0000256" key="7">
    <source>
        <dbReference type="ARBA" id="ARBA00023242"/>
    </source>
</evidence>
<comment type="caution">
    <text evidence="11">The sequence shown here is derived from an EMBL/GenBank/DDBJ whole genome shotgun (WGS) entry which is preliminary data.</text>
</comment>
<evidence type="ECO:0000256" key="8">
    <source>
        <dbReference type="ARBA" id="ARBA00061569"/>
    </source>
</evidence>
<evidence type="ECO:0000256" key="6">
    <source>
        <dbReference type="ARBA" id="ARBA00023163"/>
    </source>
</evidence>
<dbReference type="PRINTS" id="PR01270">
    <property type="entry name" value="HDASUPER"/>
</dbReference>
<dbReference type="GO" id="GO:0141221">
    <property type="term" value="F:histone deacetylase activity, hydrolytic mechanism"/>
    <property type="evidence" value="ECO:0007669"/>
    <property type="project" value="UniProtKB-EC"/>
</dbReference>
<feature type="domain" description="Histone deacetylase" evidence="10">
    <location>
        <begin position="52"/>
        <end position="341"/>
    </location>
</feature>
<dbReference type="GO" id="GO:0040029">
    <property type="term" value="P:epigenetic regulation of gene expression"/>
    <property type="evidence" value="ECO:0007669"/>
    <property type="project" value="TreeGrafter"/>
</dbReference>
<keyword evidence="5" id="KW-0805">Transcription regulation</keyword>
<dbReference type="Gene3D" id="3.40.800.20">
    <property type="entry name" value="Histone deacetylase domain"/>
    <property type="match status" value="1"/>
</dbReference>
<keyword evidence="3" id="KW-0378">Hydrolase</keyword>
<evidence type="ECO:0000313" key="12">
    <source>
        <dbReference type="Proteomes" id="UP000383932"/>
    </source>
</evidence>
<evidence type="ECO:0000256" key="5">
    <source>
        <dbReference type="ARBA" id="ARBA00023015"/>
    </source>
</evidence>
<evidence type="ECO:0000256" key="1">
    <source>
        <dbReference type="ARBA" id="ARBA00004123"/>
    </source>
</evidence>
<evidence type="ECO:0000256" key="3">
    <source>
        <dbReference type="ARBA" id="ARBA00022801"/>
    </source>
</evidence>
<dbReference type="AlphaFoldDB" id="A0A5N5QVH6"/>
<dbReference type="FunFam" id="3.40.800.20:FF:000007">
    <property type="entry name" value="Histone deacetylase"/>
    <property type="match status" value="1"/>
</dbReference>
<keyword evidence="12" id="KW-1185">Reference proteome</keyword>
<reference evidence="11 12" key="1">
    <citation type="journal article" date="2019" name="Fungal Biol. Biotechnol.">
        <title>Draft genome sequence of fastidious pathogen Ceratobasidium theobromae, which causes vascular-streak dieback in Theobroma cacao.</title>
        <authorList>
            <person name="Ali S.S."/>
            <person name="Asman A."/>
            <person name="Shao J."/>
            <person name="Firmansyah A.P."/>
            <person name="Susilo A.W."/>
            <person name="Rosmana A."/>
            <person name="McMahon P."/>
            <person name="Junaid M."/>
            <person name="Guest D."/>
            <person name="Kheng T.Y."/>
            <person name="Meinhardt L.W."/>
            <person name="Bailey B.A."/>
        </authorList>
    </citation>
    <scope>NUCLEOTIDE SEQUENCE [LARGE SCALE GENOMIC DNA]</scope>
    <source>
        <strain evidence="11 12">CT2</strain>
    </source>
</reference>
<proteinExistence type="inferred from homology"/>
<dbReference type="InterPro" id="IPR003084">
    <property type="entry name" value="HDAC_I/II"/>
</dbReference>
<comment type="similarity">
    <text evidence="8">Belongs to the histone deacetylase family. HD Type 1 subfamily.</text>
</comment>
<feature type="compositionally biased region" description="Basic and acidic residues" evidence="9">
    <location>
        <begin position="471"/>
        <end position="480"/>
    </location>
</feature>
<dbReference type="SUPFAM" id="SSF52768">
    <property type="entry name" value="Arginase/deacetylase"/>
    <property type="match status" value="1"/>
</dbReference>
<evidence type="ECO:0000256" key="9">
    <source>
        <dbReference type="SAM" id="MobiDB-lite"/>
    </source>
</evidence>
<feature type="region of interest" description="Disordered" evidence="9">
    <location>
        <begin position="401"/>
        <end position="533"/>
    </location>
</feature>
<accession>A0A5N5QVH6</accession>
<dbReference type="Proteomes" id="UP000383932">
    <property type="component" value="Unassembled WGS sequence"/>
</dbReference>
<keyword evidence="6" id="KW-0804">Transcription</keyword>